<comment type="caution">
    <text evidence="1">The sequence shown here is derived from an EMBL/GenBank/DDBJ whole genome shotgun (WGS) entry which is preliminary data.</text>
</comment>
<sequence>MEKNRKTPDIPGLLKGQPRRRAFSGAAGCIDLPWMEAAGLRLGHGKIAVVHAVHAVAPGGIDVIGRAVQGGHRPDVVRVGQGVAVDPLQL</sequence>
<proteinExistence type="predicted"/>
<dbReference type="AlphaFoldDB" id="A0A645BSS6"/>
<evidence type="ECO:0000313" key="1">
    <source>
        <dbReference type="EMBL" id="MPM68426.1"/>
    </source>
</evidence>
<name>A0A645BSS6_9ZZZZ</name>
<gene>
    <name evidence="1" type="ORF">SDC9_115358</name>
</gene>
<organism evidence="1">
    <name type="scientific">bioreactor metagenome</name>
    <dbReference type="NCBI Taxonomy" id="1076179"/>
    <lineage>
        <taxon>unclassified sequences</taxon>
        <taxon>metagenomes</taxon>
        <taxon>ecological metagenomes</taxon>
    </lineage>
</organism>
<dbReference type="EMBL" id="VSSQ01022250">
    <property type="protein sequence ID" value="MPM68426.1"/>
    <property type="molecule type" value="Genomic_DNA"/>
</dbReference>
<reference evidence="1" key="1">
    <citation type="submission" date="2019-08" db="EMBL/GenBank/DDBJ databases">
        <authorList>
            <person name="Kucharzyk K."/>
            <person name="Murdoch R.W."/>
            <person name="Higgins S."/>
            <person name="Loffler F."/>
        </authorList>
    </citation>
    <scope>NUCLEOTIDE SEQUENCE</scope>
</reference>
<protein>
    <submittedName>
        <fullName evidence="1">Uncharacterized protein</fullName>
    </submittedName>
</protein>
<accession>A0A645BSS6</accession>